<dbReference type="GO" id="GO:0005524">
    <property type="term" value="F:ATP binding"/>
    <property type="evidence" value="ECO:0007669"/>
    <property type="project" value="UniProtKB-UniRule"/>
</dbReference>
<dbReference type="EnsemblPlants" id="OBART04G27930.1">
    <property type="protein sequence ID" value="OBART04G27930.1"/>
    <property type="gene ID" value="OBART04G27930"/>
</dbReference>
<keyword evidence="17" id="KW-1185">Reference proteome</keyword>
<reference evidence="16" key="2">
    <citation type="submission" date="2015-03" db="UniProtKB">
        <authorList>
            <consortium name="EnsemblPlants"/>
        </authorList>
    </citation>
    <scope>IDENTIFICATION</scope>
</reference>
<comment type="subcellular location">
    <subcellularLocation>
        <location evidence="1">Membrane</location>
        <topology evidence="1">Single-pass type I membrane protein</topology>
    </subcellularLocation>
</comment>
<feature type="domain" description="Protein kinase" evidence="15">
    <location>
        <begin position="694"/>
        <end position="981"/>
    </location>
</feature>
<keyword evidence="8 12" id="KW-0067">ATP-binding</keyword>
<dbReference type="Gramene" id="OBART04G27930.1">
    <property type="protein sequence ID" value="OBART04G27930.1"/>
    <property type="gene ID" value="OBART04G27930"/>
</dbReference>
<dbReference type="InterPro" id="IPR017441">
    <property type="entry name" value="Protein_kinase_ATP_BS"/>
</dbReference>
<evidence type="ECO:0000313" key="16">
    <source>
        <dbReference type="EnsemblPlants" id="OBART04G27930.1"/>
    </source>
</evidence>
<organism evidence="16">
    <name type="scientific">Oryza barthii</name>
    <dbReference type="NCBI Taxonomy" id="65489"/>
    <lineage>
        <taxon>Eukaryota</taxon>
        <taxon>Viridiplantae</taxon>
        <taxon>Streptophyta</taxon>
        <taxon>Embryophyta</taxon>
        <taxon>Tracheophyta</taxon>
        <taxon>Spermatophyta</taxon>
        <taxon>Magnoliopsida</taxon>
        <taxon>Liliopsida</taxon>
        <taxon>Poales</taxon>
        <taxon>Poaceae</taxon>
        <taxon>BOP clade</taxon>
        <taxon>Oryzoideae</taxon>
        <taxon>Oryzeae</taxon>
        <taxon>Oryzinae</taxon>
        <taxon>Oryza</taxon>
    </lineage>
</organism>
<name>A0A0D3G133_9ORYZ</name>
<dbReference type="Pfam" id="PF07714">
    <property type="entry name" value="PK_Tyr_Ser-Thr"/>
    <property type="match status" value="2"/>
</dbReference>
<dbReference type="Gene3D" id="3.30.200.20">
    <property type="entry name" value="Phosphorylase Kinase, domain 1"/>
    <property type="match status" value="2"/>
</dbReference>
<dbReference type="GO" id="GO:0016020">
    <property type="term" value="C:membrane"/>
    <property type="evidence" value="ECO:0007669"/>
    <property type="project" value="UniProtKB-SubCell"/>
</dbReference>
<feature type="transmembrane region" description="Helical" evidence="14">
    <location>
        <begin position="27"/>
        <end position="46"/>
    </location>
</feature>
<evidence type="ECO:0000256" key="6">
    <source>
        <dbReference type="ARBA" id="ARBA00022741"/>
    </source>
</evidence>
<dbReference type="InterPro" id="IPR011009">
    <property type="entry name" value="Kinase-like_dom_sf"/>
</dbReference>
<dbReference type="STRING" id="65489.A0A0D3G133"/>
<dbReference type="PaxDb" id="65489-OBART04G27930.1"/>
<dbReference type="InterPro" id="IPR001245">
    <property type="entry name" value="Ser-Thr/Tyr_kinase_cat_dom"/>
</dbReference>
<feature type="domain" description="Protein kinase" evidence="15">
    <location>
        <begin position="116"/>
        <end position="406"/>
    </location>
</feature>
<dbReference type="InterPro" id="IPR008271">
    <property type="entry name" value="Ser/Thr_kinase_AS"/>
</dbReference>
<dbReference type="PROSITE" id="PS00107">
    <property type="entry name" value="PROTEIN_KINASE_ATP"/>
    <property type="match status" value="2"/>
</dbReference>
<evidence type="ECO:0000256" key="4">
    <source>
        <dbReference type="ARBA" id="ARBA00022692"/>
    </source>
</evidence>
<keyword evidence="10 14" id="KW-0472">Membrane</keyword>
<keyword evidence="4 14" id="KW-0812">Transmembrane</keyword>
<dbReference type="GO" id="GO:0004674">
    <property type="term" value="F:protein serine/threonine kinase activity"/>
    <property type="evidence" value="ECO:0007669"/>
    <property type="project" value="UniProtKB-KW"/>
</dbReference>
<dbReference type="InterPro" id="IPR045874">
    <property type="entry name" value="LRK10/LRL21-25-like"/>
</dbReference>
<dbReference type="eggNOG" id="ENOG502QR7E">
    <property type="taxonomic scope" value="Eukaryota"/>
</dbReference>
<accession>A0A0D3G133</accession>
<dbReference type="Gene3D" id="1.10.510.10">
    <property type="entry name" value="Transferase(Phosphotransferase) domain 1"/>
    <property type="match status" value="2"/>
</dbReference>
<keyword evidence="3" id="KW-0808">Transferase</keyword>
<evidence type="ECO:0000256" key="3">
    <source>
        <dbReference type="ARBA" id="ARBA00022679"/>
    </source>
</evidence>
<dbReference type="SMART" id="SM00220">
    <property type="entry name" value="S_TKc"/>
    <property type="match status" value="2"/>
</dbReference>
<keyword evidence="9 14" id="KW-1133">Transmembrane helix</keyword>
<dbReference type="PANTHER" id="PTHR27009">
    <property type="entry name" value="RUST RESISTANCE KINASE LR10-RELATED"/>
    <property type="match status" value="1"/>
</dbReference>
<evidence type="ECO:0000256" key="10">
    <source>
        <dbReference type="ARBA" id="ARBA00023136"/>
    </source>
</evidence>
<sequence length="1020" mass="111221">MHEPSTPPEASVGDLVIGESSDFRQRFSVLSSVSATAAAVVMLALIKRCRRYRRKMKKKMLARIAHEATEQHREMEARDAADSVMIEIGPVEKFLNEILSEKPMRFTSEQLAACTGNYSSELGSGGFGVVYRGELPNGLQVAVKVLKVSMNKKVQEAFMAEIGTIGRTYHVHLVRLYGFCFDADTKALVYEFLENGSLEKYLYGGGGEDRGKKLEWRTLHDIAVGTAKGIRYLHEECQQRIVHYDIKPANILLTADFTPKVADFGLARLGERENTHMSLTGGRGTPGYAAPELWMALPATEKCDVYSFGMVLFEVLGRRRNYDLAAQAESQEWFPKWVWDRYEQGDMECVVSAAGIGEEDRAKAEMMCKVALWCVQFQPSARPTMSSVVRMLEGEMAIVPPVNPFHYVMSGGSGSSTLTSSSTNLSSGGTTTGSSEVAVSLPAKKSTDVMVYVFEHNSLADNSHPCCANVEESENGNSFPTRLPAVVVGDEPAALYGARWANGLRGAAMWSSPSSIRTTLPMDGLSSGLYCTHHSATMHTLSAFSLSLPPPAAAAVARASTASLPRAEPHGPLVLEALDEVAHAAHLDDVRVRAADSAPAAAAAAAVGDGPGIIIGGIAAILVLKFIMRCVEAKHAERARRREEEAGPVSPPASGTYSSVDVRVEMGSVDRFLDDILREKPARFTPENLREFTGDYAERLGAGGFGVVYRGRFPGGVQVAVKILHRTLDRRAEEQFMAEVATAGRTYHINLVRLYGFCFDATTKALVYEYLENGSLDRVLFDAAAAAALEFDTLHGIVVGTARGVRYLHEECQHRIIHYDIKPGNVLLAGDYAPKVADFGLAKLCSRDNTHLTMTGARGTPGYAAPELWLPLPVTHKCDVYSFGMLVFEILGRRRSLDTQRPAESQEWYPRWAWQRFDQGRFGEVMAASGIRSKDGEKAERMCKVALWCIQYQPEARPSMSSVVRMLEGEEQIARPVNPFAYMATIDAISSSSSGGGGVVSTSASASGDSAQSTRHDICH</sequence>
<evidence type="ECO:0000256" key="1">
    <source>
        <dbReference type="ARBA" id="ARBA00004479"/>
    </source>
</evidence>
<dbReference type="SUPFAM" id="SSF56112">
    <property type="entry name" value="Protein kinase-like (PK-like)"/>
    <property type="match status" value="2"/>
</dbReference>
<evidence type="ECO:0000259" key="15">
    <source>
        <dbReference type="PROSITE" id="PS50011"/>
    </source>
</evidence>
<feature type="binding site" evidence="12">
    <location>
        <position position="722"/>
    </location>
    <ligand>
        <name>ATP</name>
        <dbReference type="ChEBI" id="CHEBI:30616"/>
    </ligand>
</feature>
<dbReference type="InterPro" id="IPR000719">
    <property type="entry name" value="Prot_kinase_dom"/>
</dbReference>
<dbReference type="FunFam" id="1.10.510.10:FF:000537">
    <property type="entry name" value="Putative receptor-like protein kinase"/>
    <property type="match status" value="1"/>
</dbReference>
<dbReference type="PROSITE" id="PS00108">
    <property type="entry name" value="PROTEIN_KINASE_ST"/>
    <property type="match status" value="2"/>
</dbReference>
<evidence type="ECO:0000256" key="9">
    <source>
        <dbReference type="ARBA" id="ARBA00022989"/>
    </source>
</evidence>
<keyword evidence="11" id="KW-0325">Glycoprotein</keyword>
<evidence type="ECO:0000256" key="11">
    <source>
        <dbReference type="ARBA" id="ARBA00023180"/>
    </source>
</evidence>
<reference evidence="16" key="1">
    <citation type="journal article" date="2009" name="Rice">
        <title>De Novo Next Generation Sequencing of Plant Genomes.</title>
        <authorList>
            <person name="Rounsley S."/>
            <person name="Marri P.R."/>
            <person name="Yu Y."/>
            <person name="He R."/>
            <person name="Sisneros N."/>
            <person name="Goicoechea J.L."/>
            <person name="Lee S.J."/>
            <person name="Angelova A."/>
            <person name="Kudrna D."/>
            <person name="Luo M."/>
            <person name="Affourtit J."/>
            <person name="Desany B."/>
            <person name="Knight J."/>
            <person name="Niazi F."/>
            <person name="Egholm M."/>
            <person name="Wing R.A."/>
        </authorList>
    </citation>
    <scope>NUCLEOTIDE SEQUENCE [LARGE SCALE GENOMIC DNA]</scope>
    <source>
        <strain evidence="16">cv. IRGC 105608</strain>
    </source>
</reference>
<evidence type="ECO:0000256" key="14">
    <source>
        <dbReference type="SAM" id="Phobius"/>
    </source>
</evidence>
<feature type="binding site" evidence="12">
    <location>
        <position position="144"/>
    </location>
    <ligand>
        <name>ATP</name>
        <dbReference type="ChEBI" id="CHEBI:30616"/>
    </ligand>
</feature>
<feature type="region of interest" description="Disordered" evidence="13">
    <location>
        <begin position="991"/>
        <end position="1020"/>
    </location>
</feature>
<evidence type="ECO:0000256" key="5">
    <source>
        <dbReference type="ARBA" id="ARBA00022729"/>
    </source>
</evidence>
<evidence type="ECO:0000256" key="7">
    <source>
        <dbReference type="ARBA" id="ARBA00022777"/>
    </source>
</evidence>
<evidence type="ECO:0000256" key="12">
    <source>
        <dbReference type="PROSITE-ProRule" id="PRU10141"/>
    </source>
</evidence>
<feature type="compositionally biased region" description="Low complexity" evidence="13">
    <location>
        <begin position="1000"/>
        <end position="1011"/>
    </location>
</feature>
<dbReference type="FunFam" id="1.10.510.10:FF:000384">
    <property type="entry name" value="G-type lectin S-receptor-like serine/threonine-protein kinase"/>
    <property type="match status" value="1"/>
</dbReference>
<keyword evidence="5" id="KW-0732">Signal</keyword>
<dbReference type="Proteomes" id="UP000026960">
    <property type="component" value="Chromosome 4"/>
</dbReference>
<dbReference type="AlphaFoldDB" id="A0A0D3G133"/>
<evidence type="ECO:0000256" key="8">
    <source>
        <dbReference type="ARBA" id="ARBA00022840"/>
    </source>
</evidence>
<proteinExistence type="predicted"/>
<keyword evidence="2" id="KW-0723">Serine/threonine-protein kinase</keyword>
<protein>
    <recommendedName>
        <fullName evidence="15">Protein kinase domain-containing protein</fullName>
    </recommendedName>
</protein>
<dbReference type="PROSITE" id="PS50011">
    <property type="entry name" value="PROTEIN_KINASE_DOM"/>
    <property type="match status" value="2"/>
</dbReference>
<evidence type="ECO:0000313" key="17">
    <source>
        <dbReference type="Proteomes" id="UP000026960"/>
    </source>
</evidence>
<evidence type="ECO:0000256" key="2">
    <source>
        <dbReference type="ARBA" id="ARBA00022527"/>
    </source>
</evidence>
<evidence type="ECO:0000256" key="13">
    <source>
        <dbReference type="SAM" id="MobiDB-lite"/>
    </source>
</evidence>
<keyword evidence="6 12" id="KW-0547">Nucleotide-binding</keyword>
<keyword evidence="7" id="KW-0418">Kinase</keyword>
<dbReference type="CDD" id="cd14066">
    <property type="entry name" value="STKc_IRAK"/>
    <property type="match status" value="1"/>
</dbReference>